<feature type="signal peptide" evidence="3">
    <location>
        <begin position="1"/>
        <end position="25"/>
    </location>
</feature>
<dbReference type="RefSeq" id="WP_194703367.1">
    <property type="nucleotide sequence ID" value="NZ_JADKNH010000013.1"/>
</dbReference>
<gene>
    <name evidence="5" type="ORF">ISU02_18650</name>
</gene>
<keyword evidence="3" id="KW-0732">Signal</keyword>
<dbReference type="InterPro" id="IPR051465">
    <property type="entry name" value="Cell_Envelope_Struct_Comp"/>
</dbReference>
<evidence type="ECO:0000256" key="1">
    <source>
        <dbReference type="ARBA" id="ARBA00022737"/>
    </source>
</evidence>
<reference evidence="5 6" key="1">
    <citation type="submission" date="2020-11" db="EMBL/GenBank/DDBJ databases">
        <title>Fusibacter basophilias sp. nov.</title>
        <authorList>
            <person name="Qiu D."/>
        </authorList>
    </citation>
    <scope>NUCLEOTIDE SEQUENCE [LARGE SCALE GENOMIC DNA]</scope>
    <source>
        <strain evidence="5 6">Q10-2</strain>
    </source>
</reference>
<evidence type="ECO:0000313" key="5">
    <source>
        <dbReference type="EMBL" id="MBF4695124.1"/>
    </source>
</evidence>
<feature type="chain" id="PRO_5046148010" evidence="3">
    <location>
        <begin position="26"/>
        <end position="944"/>
    </location>
</feature>
<feature type="domain" description="SLH" evidence="4">
    <location>
        <begin position="763"/>
        <end position="822"/>
    </location>
</feature>
<dbReference type="PROSITE" id="PS51272">
    <property type="entry name" value="SLH"/>
    <property type="match status" value="3"/>
</dbReference>
<keyword evidence="1" id="KW-0677">Repeat</keyword>
<proteinExistence type="predicted"/>
<dbReference type="EMBL" id="JADKNH010000013">
    <property type="protein sequence ID" value="MBF4695124.1"/>
    <property type="molecule type" value="Genomic_DNA"/>
</dbReference>
<comment type="caution">
    <text evidence="5">The sequence shown here is derived from an EMBL/GenBank/DDBJ whole genome shotgun (WGS) entry which is preliminary data.</text>
</comment>
<dbReference type="Pfam" id="PF00395">
    <property type="entry name" value="SLH"/>
    <property type="match status" value="3"/>
</dbReference>
<evidence type="ECO:0000259" key="4">
    <source>
        <dbReference type="PROSITE" id="PS51272"/>
    </source>
</evidence>
<protein>
    <submittedName>
        <fullName evidence="5">S-layer homology domain-containing protein</fullName>
    </submittedName>
</protein>
<feature type="domain" description="SLH" evidence="4">
    <location>
        <begin position="889"/>
        <end position="944"/>
    </location>
</feature>
<dbReference type="PANTHER" id="PTHR43308">
    <property type="entry name" value="OUTER MEMBRANE PROTEIN ALPHA-RELATED"/>
    <property type="match status" value="1"/>
</dbReference>
<evidence type="ECO:0000313" key="6">
    <source>
        <dbReference type="Proteomes" id="UP000614200"/>
    </source>
</evidence>
<dbReference type="PANTHER" id="PTHR43308:SF5">
    <property type="entry name" value="S-LAYER PROTEIN _ PEPTIDOGLYCAN ENDO-BETA-N-ACETYLGLUCOSAMINIDASE"/>
    <property type="match status" value="1"/>
</dbReference>
<evidence type="ECO:0000256" key="2">
    <source>
        <dbReference type="SAM" id="MobiDB-lite"/>
    </source>
</evidence>
<accession>A0ABR9ZXD3</accession>
<feature type="region of interest" description="Disordered" evidence="2">
    <location>
        <begin position="334"/>
        <end position="389"/>
    </location>
</feature>
<dbReference type="Proteomes" id="UP000614200">
    <property type="component" value="Unassembled WGS sequence"/>
</dbReference>
<keyword evidence="6" id="KW-1185">Reference proteome</keyword>
<dbReference type="InterPro" id="IPR001119">
    <property type="entry name" value="SLH_dom"/>
</dbReference>
<name>A0ABR9ZXD3_9FIRM</name>
<evidence type="ECO:0000256" key="3">
    <source>
        <dbReference type="SAM" id="SignalP"/>
    </source>
</evidence>
<feature type="domain" description="SLH" evidence="4">
    <location>
        <begin position="823"/>
        <end position="886"/>
    </location>
</feature>
<organism evidence="5 6">
    <name type="scientific">Fusibacter ferrireducens</name>
    <dbReference type="NCBI Taxonomy" id="2785058"/>
    <lineage>
        <taxon>Bacteria</taxon>
        <taxon>Bacillati</taxon>
        <taxon>Bacillota</taxon>
        <taxon>Clostridia</taxon>
        <taxon>Eubacteriales</taxon>
        <taxon>Eubacteriales Family XII. Incertae Sedis</taxon>
        <taxon>Fusibacter</taxon>
    </lineage>
</organism>
<feature type="compositionally biased region" description="Gly residues" evidence="2">
    <location>
        <begin position="343"/>
        <end position="353"/>
    </location>
</feature>
<sequence>MKRLLSLTLILCMMFSIMIPGAAFAAGTESDVTTKALEIYAKLTPTEIADRTAAYNAIVGGTANLDDAAWDLTTMEIENPYYDANYLDLFKDIFPNVKEFVTAVARIQYSYDQTTLDASIANFKTVAAKPSSVMKIVYGGAQYSITNDQLIDLFLGTYQNMSSYVTLQDANALSSAGDVDAFIKAAEGIKVKVYDGVTGATGIRDSLVHFGWNAETVKLADQDMRKALNTVQSGLGNNADIALANAAIRVNTVLKGSTSLTVGSTQSYVVSIFGQDTNLFQITVENPAIVGVNGATLTAKAVGTSKVYLHRAGVDSPVADKDYFHTFTVTVSAKADDNDNDGPSGGGPSGGGTTTPPTTPPVTDPTETNTQTENIAKESENVATEEQAGKVLEDVTKNVTDISKAITTESTTATKQVVVDSVSNLSKAIVNSTKAVTTQEGATKVVNATTTLLTETAKVAGNITDAAQLKSVVDSTTKLVSNANAVMSKVTDSAVATSLANDIIKSAATVVKAANASTTGATKAAVLQNVKKVEAQISAMAKTAIAVAGTTNMTASDVKVNSATGVGSVSVKAGDLAAKAQAAVQTQKTMMDSIKAAGLQTTKNIKPQVVINVPVVEGVKTVEASLDGLSDVFAVVDEVKISTPTASFEIDKNSFAQDLTNTVKVSAENVSVTDLTAAQRAQVPSNAKVVDLNASVGTEKVSTFKTPVTVSLPYELSANENPEKLSVYLLKDDGTVEAVPAKYVDGKVVFKRKGFSFYVVKESSVTFADLNQAAWSKDTVEYLASKGIAIAKSGNNFEPNAKITRAEFLDMLMRIAQLNGDVQKMPFTDVSADAWYAGSVAAAYENGIVSGTTATTFSPDAPITRQDMAVMISKVLMADGYTSADLTELARFNDGNAVETYAKAAVAMVSRETIVNGTPEGNFNPANNTTRAEAAAMIYNMFTK</sequence>